<evidence type="ECO:0000256" key="1">
    <source>
        <dbReference type="SAM" id="MobiDB-lite"/>
    </source>
</evidence>
<dbReference type="RefSeq" id="WP_241447629.1">
    <property type="nucleotide sequence ID" value="NZ_JAKZHW010000002.1"/>
</dbReference>
<evidence type="ECO:0008006" key="4">
    <source>
        <dbReference type="Google" id="ProtNLM"/>
    </source>
</evidence>
<keyword evidence="3" id="KW-1185">Reference proteome</keyword>
<gene>
    <name evidence="2" type="ORF">LZ016_11555</name>
</gene>
<comment type="caution">
    <text evidence="2">The sequence shown here is derived from an EMBL/GenBank/DDBJ whole genome shotgun (WGS) entry which is preliminary data.</text>
</comment>
<evidence type="ECO:0000313" key="2">
    <source>
        <dbReference type="EMBL" id="MCH8616733.1"/>
    </source>
</evidence>
<dbReference type="Proteomes" id="UP001203058">
    <property type="component" value="Unassembled WGS sequence"/>
</dbReference>
<accession>A0ABS9VP41</accession>
<sequence length="111" mass="12162">MKRLVLFCVALSGCAQGAEKDLPSIGEARSLAAEWALVNEQALEANVTKIYAKTMRASFRDQLTTISEELSEPTASAIVKDLVTQPDDAPPQQLRESSERLKQIEDQLESA</sequence>
<evidence type="ECO:0000313" key="3">
    <source>
        <dbReference type="Proteomes" id="UP001203058"/>
    </source>
</evidence>
<feature type="compositionally biased region" description="Basic and acidic residues" evidence="1">
    <location>
        <begin position="96"/>
        <end position="105"/>
    </location>
</feature>
<organism evidence="2 3">
    <name type="scientific">Sphingomonas telluris</name>
    <dbReference type="NCBI Taxonomy" id="2907998"/>
    <lineage>
        <taxon>Bacteria</taxon>
        <taxon>Pseudomonadati</taxon>
        <taxon>Pseudomonadota</taxon>
        <taxon>Alphaproteobacteria</taxon>
        <taxon>Sphingomonadales</taxon>
        <taxon>Sphingomonadaceae</taxon>
        <taxon>Sphingomonas</taxon>
    </lineage>
</organism>
<feature type="region of interest" description="Disordered" evidence="1">
    <location>
        <begin position="82"/>
        <end position="111"/>
    </location>
</feature>
<reference evidence="2 3" key="1">
    <citation type="submission" date="2022-03" db="EMBL/GenBank/DDBJ databases">
        <authorList>
            <person name="Jo J.-H."/>
            <person name="Im W.-T."/>
        </authorList>
    </citation>
    <scope>NUCLEOTIDE SEQUENCE [LARGE SCALE GENOMIC DNA]</scope>
    <source>
        <strain evidence="2 3">SM33</strain>
    </source>
</reference>
<protein>
    <recommendedName>
        <fullName evidence="4">Lipoprotein</fullName>
    </recommendedName>
</protein>
<dbReference type="EMBL" id="JAKZHW010000002">
    <property type="protein sequence ID" value="MCH8616733.1"/>
    <property type="molecule type" value="Genomic_DNA"/>
</dbReference>
<name>A0ABS9VP41_9SPHN</name>
<proteinExistence type="predicted"/>